<sequence length="225" mass="23321">MAERPPLPSLADQAAALVDLGVHDLIGMRPAEFVSRATELEFPGQAESLLAVDPALAPPSVLAPLMRLPGHGVPGGKAGFVVADMTDVDSFAPIDGIDVPAGPLYAVAAPDRGDEFADRSPVETLPEILAAGRTPLLLNEAVTWALQTPAVVEPNHCFMAIGSRARKPDGTLDSRTPAVWISGGTGRDGAEAKGAPKVGWCWAGNRHTWLGIASAAGRIGTRTAE</sequence>
<accession>A0ABP7NZJ5</accession>
<gene>
    <name evidence="2" type="ORF">GCM10022231_15330</name>
</gene>
<dbReference type="InterPro" id="IPR043755">
    <property type="entry name" value="DUF5701"/>
</dbReference>
<keyword evidence="3" id="KW-1185">Reference proteome</keyword>
<dbReference type="EMBL" id="BAAAZW010000004">
    <property type="protein sequence ID" value="GAA3957123.1"/>
    <property type="molecule type" value="Genomic_DNA"/>
</dbReference>
<dbReference type="Pfam" id="PF18959">
    <property type="entry name" value="DUF5701"/>
    <property type="match status" value="1"/>
</dbReference>
<organism evidence="2 3">
    <name type="scientific">Gordonia caeni</name>
    <dbReference type="NCBI Taxonomy" id="1007097"/>
    <lineage>
        <taxon>Bacteria</taxon>
        <taxon>Bacillati</taxon>
        <taxon>Actinomycetota</taxon>
        <taxon>Actinomycetes</taxon>
        <taxon>Mycobacteriales</taxon>
        <taxon>Gordoniaceae</taxon>
        <taxon>Gordonia</taxon>
    </lineage>
</organism>
<evidence type="ECO:0000313" key="3">
    <source>
        <dbReference type="Proteomes" id="UP001418444"/>
    </source>
</evidence>
<dbReference type="RefSeq" id="WP_344782299.1">
    <property type="nucleotide sequence ID" value="NZ_BAAAZW010000004.1"/>
</dbReference>
<dbReference type="Proteomes" id="UP001418444">
    <property type="component" value="Unassembled WGS sequence"/>
</dbReference>
<reference evidence="3" key="1">
    <citation type="journal article" date="2019" name="Int. J. Syst. Evol. Microbiol.">
        <title>The Global Catalogue of Microorganisms (GCM) 10K type strain sequencing project: providing services to taxonomists for standard genome sequencing and annotation.</title>
        <authorList>
            <consortium name="The Broad Institute Genomics Platform"/>
            <consortium name="The Broad Institute Genome Sequencing Center for Infectious Disease"/>
            <person name="Wu L."/>
            <person name="Ma J."/>
        </authorList>
    </citation>
    <scope>NUCLEOTIDE SEQUENCE [LARGE SCALE GENOMIC DNA]</scope>
    <source>
        <strain evidence="3">JCM 16923</strain>
    </source>
</reference>
<evidence type="ECO:0000313" key="2">
    <source>
        <dbReference type="EMBL" id="GAA3957123.1"/>
    </source>
</evidence>
<feature type="region of interest" description="Disordered" evidence="1">
    <location>
        <begin position="169"/>
        <end position="191"/>
    </location>
</feature>
<name>A0ABP7NZJ5_9ACTN</name>
<protein>
    <submittedName>
        <fullName evidence="2">DUF5701 family protein</fullName>
    </submittedName>
</protein>
<proteinExistence type="predicted"/>
<comment type="caution">
    <text evidence="2">The sequence shown here is derived from an EMBL/GenBank/DDBJ whole genome shotgun (WGS) entry which is preliminary data.</text>
</comment>
<evidence type="ECO:0000256" key="1">
    <source>
        <dbReference type="SAM" id="MobiDB-lite"/>
    </source>
</evidence>